<evidence type="ECO:0000313" key="1">
    <source>
        <dbReference type="EMBL" id="JAD24610.1"/>
    </source>
</evidence>
<dbReference type="AlphaFoldDB" id="A0A0A8YGZ1"/>
<sequence length="46" mass="5191">MVNLSTNRDTPLPNMFKGSAVLLCRISYHPLQDTSPVDKNDPKQTF</sequence>
<name>A0A0A8YGZ1_ARUDO</name>
<protein>
    <submittedName>
        <fullName evidence="1">Uncharacterized protein</fullName>
    </submittedName>
</protein>
<dbReference type="EMBL" id="GBRH01273285">
    <property type="protein sequence ID" value="JAD24610.1"/>
    <property type="molecule type" value="Transcribed_RNA"/>
</dbReference>
<reference evidence="1" key="1">
    <citation type="submission" date="2014-09" db="EMBL/GenBank/DDBJ databases">
        <authorList>
            <person name="Magalhaes I.L.F."/>
            <person name="Oliveira U."/>
            <person name="Santos F.R."/>
            <person name="Vidigal T.H.D.A."/>
            <person name="Brescovit A.D."/>
            <person name="Santos A.J."/>
        </authorList>
    </citation>
    <scope>NUCLEOTIDE SEQUENCE</scope>
    <source>
        <tissue evidence="1">Shoot tissue taken approximately 20 cm above the soil surface</tissue>
    </source>
</reference>
<accession>A0A0A8YGZ1</accession>
<proteinExistence type="predicted"/>
<organism evidence="1">
    <name type="scientific">Arundo donax</name>
    <name type="common">Giant reed</name>
    <name type="synonym">Donax arundinaceus</name>
    <dbReference type="NCBI Taxonomy" id="35708"/>
    <lineage>
        <taxon>Eukaryota</taxon>
        <taxon>Viridiplantae</taxon>
        <taxon>Streptophyta</taxon>
        <taxon>Embryophyta</taxon>
        <taxon>Tracheophyta</taxon>
        <taxon>Spermatophyta</taxon>
        <taxon>Magnoliopsida</taxon>
        <taxon>Liliopsida</taxon>
        <taxon>Poales</taxon>
        <taxon>Poaceae</taxon>
        <taxon>PACMAD clade</taxon>
        <taxon>Arundinoideae</taxon>
        <taxon>Arundineae</taxon>
        <taxon>Arundo</taxon>
    </lineage>
</organism>
<reference evidence="1" key="2">
    <citation type="journal article" date="2015" name="Data Brief">
        <title>Shoot transcriptome of the giant reed, Arundo donax.</title>
        <authorList>
            <person name="Barrero R.A."/>
            <person name="Guerrero F.D."/>
            <person name="Moolhuijzen P."/>
            <person name="Goolsby J.A."/>
            <person name="Tidwell J."/>
            <person name="Bellgard S.E."/>
            <person name="Bellgard M.I."/>
        </authorList>
    </citation>
    <scope>NUCLEOTIDE SEQUENCE</scope>
    <source>
        <tissue evidence="1">Shoot tissue taken approximately 20 cm above the soil surface</tissue>
    </source>
</reference>